<dbReference type="Gene3D" id="1.10.1060.10">
    <property type="entry name" value="Alpha-helical ferredoxin"/>
    <property type="match status" value="1"/>
</dbReference>
<dbReference type="Pfam" id="PF10589">
    <property type="entry name" value="NADH_4Fe-4S"/>
    <property type="match status" value="1"/>
</dbReference>
<evidence type="ECO:0000313" key="3">
    <source>
        <dbReference type="Proteomes" id="UP000234881"/>
    </source>
</evidence>
<dbReference type="InterPro" id="IPR023753">
    <property type="entry name" value="FAD/NAD-binding_dom"/>
</dbReference>
<dbReference type="GO" id="GO:0051539">
    <property type="term" value="F:4 iron, 4 sulfur cluster binding"/>
    <property type="evidence" value="ECO:0007669"/>
    <property type="project" value="InterPro"/>
</dbReference>
<evidence type="ECO:0000259" key="1">
    <source>
        <dbReference type="SMART" id="SM00928"/>
    </source>
</evidence>
<dbReference type="Pfam" id="PF14691">
    <property type="entry name" value="Fer4_20"/>
    <property type="match status" value="1"/>
</dbReference>
<accession>A0A2N5XQ49</accession>
<dbReference type="InterPro" id="IPR037207">
    <property type="entry name" value="Nuop51_4Fe4S-bd_sf"/>
</dbReference>
<name>A0A2N5XQ49_9HYPH</name>
<organism evidence="2 3">
    <name type="scientific">Cohaesibacter celericrescens</name>
    <dbReference type="NCBI Taxonomy" id="2067669"/>
    <lineage>
        <taxon>Bacteria</taxon>
        <taxon>Pseudomonadati</taxon>
        <taxon>Pseudomonadota</taxon>
        <taxon>Alphaproteobacteria</taxon>
        <taxon>Hyphomicrobiales</taxon>
        <taxon>Cohaesibacteraceae</taxon>
    </lineage>
</organism>
<dbReference type="SUPFAM" id="SSF51971">
    <property type="entry name" value="Nucleotide-binding domain"/>
    <property type="match status" value="1"/>
</dbReference>
<dbReference type="InterPro" id="IPR001949">
    <property type="entry name" value="NADH-UbQ_OxRdtase_51kDa_CS"/>
</dbReference>
<dbReference type="AlphaFoldDB" id="A0A2N5XQ49"/>
<dbReference type="PRINTS" id="PR00419">
    <property type="entry name" value="ADXRDTASE"/>
</dbReference>
<dbReference type="PANTHER" id="PTHR42783">
    <property type="entry name" value="GLUTAMATE SYNTHASE [NADPH] SMALL CHAIN"/>
    <property type="match status" value="1"/>
</dbReference>
<dbReference type="GO" id="GO:0010181">
    <property type="term" value="F:FMN binding"/>
    <property type="evidence" value="ECO:0007669"/>
    <property type="project" value="InterPro"/>
</dbReference>
<dbReference type="Pfam" id="PF07992">
    <property type="entry name" value="Pyr_redox_2"/>
    <property type="match status" value="1"/>
</dbReference>
<dbReference type="InterPro" id="IPR036188">
    <property type="entry name" value="FAD/NAD-bd_sf"/>
</dbReference>
<dbReference type="SUPFAM" id="SSF46548">
    <property type="entry name" value="alpha-helical ferredoxin"/>
    <property type="match status" value="2"/>
</dbReference>
<dbReference type="SMART" id="SM00928">
    <property type="entry name" value="NADH_4Fe-4S"/>
    <property type="match status" value="1"/>
</dbReference>
<dbReference type="SUPFAM" id="SSF140490">
    <property type="entry name" value="Nqo1C-terminal domain-like"/>
    <property type="match status" value="1"/>
</dbReference>
<dbReference type="PROSITE" id="PS00645">
    <property type="entry name" value="COMPLEX1_51K_2"/>
    <property type="match status" value="1"/>
</dbReference>
<proteinExistence type="predicted"/>
<dbReference type="InterPro" id="IPR019575">
    <property type="entry name" value="Nuop51_4Fe4S-bd"/>
</dbReference>
<dbReference type="EMBL" id="PKUQ01000028">
    <property type="protein sequence ID" value="PLW76548.1"/>
    <property type="molecule type" value="Genomic_DNA"/>
</dbReference>
<feature type="domain" description="NADH-ubiquinone oxidoreductase 51kDa subunit iron-sulphur binding" evidence="1">
    <location>
        <begin position="61"/>
        <end position="106"/>
    </location>
</feature>
<dbReference type="PANTHER" id="PTHR42783:SF3">
    <property type="entry name" value="GLUTAMATE SYNTHASE [NADPH] SMALL CHAIN-RELATED"/>
    <property type="match status" value="1"/>
</dbReference>
<dbReference type="RefSeq" id="WP_101534499.1">
    <property type="nucleotide sequence ID" value="NZ_PKUQ01000028.1"/>
</dbReference>
<dbReference type="OrthoDB" id="9803192at2"/>
<dbReference type="Proteomes" id="UP000234881">
    <property type="component" value="Unassembled WGS sequence"/>
</dbReference>
<dbReference type="GO" id="GO:0008137">
    <property type="term" value="F:NADH dehydrogenase (ubiquinone) activity"/>
    <property type="evidence" value="ECO:0007669"/>
    <property type="project" value="InterPro"/>
</dbReference>
<dbReference type="Gene3D" id="3.50.50.60">
    <property type="entry name" value="FAD/NAD(P)-binding domain"/>
    <property type="match status" value="2"/>
</dbReference>
<protein>
    <submittedName>
        <fullName evidence="2">Oxidoreductase</fullName>
    </submittedName>
</protein>
<keyword evidence="3" id="KW-1185">Reference proteome</keyword>
<sequence length="667" mass="73804">MTQIVYGVWDGVVQGARDGSVDACESLPALEHFSEFDDGNKIRAFFGDRGFFVFDESISLVDALFLYVNKAAEESCGACTPCRMGTVLVREALDNMRRGLDSPLDFEEIEMLCVQMNETSLCSLGQTCAVALLGAIHHFRDKLEDEIRDHMPIRAQNGMAYVTAPCIEACPSKVNVPRYIDYIRDGKPENSLGVLLQKYPMAATCGRVCVRYCELACRRKFVDEAVGIKILKRYVADQQKGRTALQFSPDMIRKPLPKNMRIAVIGAGPAGISCAYHLLLHGYHVDVFEKLEQAGGMAQIGIPSYRLPKDTLAMETDIIVKLGGRFLFGQQLGRDFSIDDLFQRGYKAVFLGLGCQEGTLLGVKGEVDAEAREGYYRGINFLLQVHDHVEGKTNLALKGEVVVIGAGNVAMDCVRSAARLGADNVHVIYRRTRDDMPADPEELVAADHEDVNFHTLTNPTKIISESGKVVGVELIKMEQTEPDESGRRRVCPIPGTEYVMPCDIVISAIGQQVEDGAMVSNNGITLDKWNCINTGKALTTSRPGVFAGGDCDTGPSTLIYAMAAGLKAARSIDDWVQLGTLRFFKRSRMRSLIEDNRILAEDVVETPVRAQYRVHNPELDPKLRKRMFGEVEQTISEKEAYAEAQRCMRCYRVYSVITKHPIPEGAA</sequence>
<dbReference type="GO" id="GO:0016491">
    <property type="term" value="F:oxidoreductase activity"/>
    <property type="evidence" value="ECO:0007669"/>
    <property type="project" value="InterPro"/>
</dbReference>
<dbReference type="InterPro" id="IPR028261">
    <property type="entry name" value="DPD_II"/>
</dbReference>
<comment type="caution">
    <text evidence="2">The sequence shown here is derived from an EMBL/GenBank/DDBJ whole genome shotgun (WGS) entry which is preliminary data.</text>
</comment>
<dbReference type="InterPro" id="IPR009051">
    <property type="entry name" value="Helical_ferredxn"/>
</dbReference>
<evidence type="ECO:0000313" key="2">
    <source>
        <dbReference type="EMBL" id="PLW76548.1"/>
    </source>
</evidence>
<reference evidence="2 3" key="1">
    <citation type="submission" date="2018-01" db="EMBL/GenBank/DDBJ databases">
        <title>The draft genome sequence of Cohaesibacter sp. H1304.</title>
        <authorList>
            <person name="Wang N.-N."/>
            <person name="Du Z.-J."/>
        </authorList>
    </citation>
    <scope>NUCLEOTIDE SEQUENCE [LARGE SCALE GENOMIC DNA]</scope>
    <source>
        <strain evidence="2 3">H1304</strain>
    </source>
</reference>
<gene>
    <name evidence="2" type="ORF">C0081_14165</name>
</gene>